<reference evidence="1 2" key="1">
    <citation type="submission" date="2015-07" db="EMBL/GenBank/DDBJ databases">
        <title>Genome sequence of Ornatilinea apprima DSM 23815.</title>
        <authorList>
            <person name="Hemp J."/>
            <person name="Ward L.M."/>
            <person name="Pace L.A."/>
            <person name="Fischer W.W."/>
        </authorList>
    </citation>
    <scope>NUCLEOTIDE SEQUENCE [LARGE SCALE GENOMIC DNA]</scope>
    <source>
        <strain evidence="1 2">P3M-1</strain>
    </source>
</reference>
<proteinExistence type="predicted"/>
<dbReference type="EMBL" id="LGCL01000024">
    <property type="protein sequence ID" value="KPL76846.1"/>
    <property type="molecule type" value="Genomic_DNA"/>
</dbReference>
<organism evidence="1 2">
    <name type="scientific">Ornatilinea apprima</name>
    <dbReference type="NCBI Taxonomy" id="1134406"/>
    <lineage>
        <taxon>Bacteria</taxon>
        <taxon>Bacillati</taxon>
        <taxon>Chloroflexota</taxon>
        <taxon>Anaerolineae</taxon>
        <taxon>Anaerolineales</taxon>
        <taxon>Anaerolineaceae</taxon>
        <taxon>Ornatilinea</taxon>
    </lineage>
</organism>
<name>A0A0P6XNK1_9CHLR</name>
<sequence>MGNTDQTPFNIDFIQPSQMESSEFHIVFDASENRFHFRGALRSQPLAFLAGEVDSGLSAVFQQAETNL</sequence>
<comment type="caution">
    <text evidence="1">The sequence shown here is derived from an EMBL/GenBank/DDBJ whole genome shotgun (WGS) entry which is preliminary data.</text>
</comment>
<dbReference type="Proteomes" id="UP000050417">
    <property type="component" value="Unassembled WGS sequence"/>
</dbReference>
<accession>A0A0P6XNK1</accession>
<dbReference type="STRING" id="1134406.ADN00_09580"/>
<evidence type="ECO:0000313" key="2">
    <source>
        <dbReference type="Proteomes" id="UP000050417"/>
    </source>
</evidence>
<dbReference type="AlphaFoldDB" id="A0A0P6XNK1"/>
<protein>
    <submittedName>
        <fullName evidence="1">Uncharacterized protein</fullName>
    </submittedName>
</protein>
<evidence type="ECO:0000313" key="1">
    <source>
        <dbReference type="EMBL" id="KPL76846.1"/>
    </source>
</evidence>
<keyword evidence="2" id="KW-1185">Reference proteome</keyword>
<gene>
    <name evidence="1" type="ORF">ADN00_09580</name>
</gene>
<feature type="non-terminal residue" evidence="1">
    <location>
        <position position="68"/>
    </location>
</feature>